<dbReference type="PANTHER" id="PTHR43167:SF1">
    <property type="entry name" value="PUTATIVE (AFU_ORTHOLOGUE AFUA_6G01830)-RELATED"/>
    <property type="match status" value="1"/>
</dbReference>
<dbReference type="SUPFAM" id="SSF53335">
    <property type="entry name" value="S-adenosyl-L-methionine-dependent methyltransferases"/>
    <property type="match status" value="1"/>
</dbReference>
<keyword evidence="2 4" id="KW-0808">Transferase</keyword>
<dbReference type="PROSITE" id="PS51682">
    <property type="entry name" value="SAM_OMT_I"/>
    <property type="match status" value="1"/>
</dbReference>
<dbReference type="AlphaFoldDB" id="A0A0P0Z0D9"/>
<reference evidence="4" key="1">
    <citation type="journal article" date="2015" name="Proc. Natl. Acad. Sci. U.S.A.">
        <title>Bacterial clade with the ribosomal RNA operon on a small plasmid rather than the chromosome.</title>
        <authorList>
            <person name="Anda M."/>
            <person name="Ohtsubo Y."/>
            <person name="Okubo T."/>
            <person name="Sugawara M."/>
            <person name="Nagata Y."/>
            <person name="Tsuda M."/>
            <person name="Minamisawa K."/>
            <person name="Mitsui H."/>
        </authorList>
    </citation>
    <scope>NUCLEOTIDE SEQUENCE</scope>
    <source>
        <strain evidence="4">JCM 14755</strain>
    </source>
</reference>
<keyword evidence="1 4" id="KW-0489">Methyltransferase</keyword>
<accession>A0A0P0Z0D9</accession>
<dbReference type="GO" id="GO:0008171">
    <property type="term" value="F:O-methyltransferase activity"/>
    <property type="evidence" value="ECO:0007669"/>
    <property type="project" value="InterPro"/>
</dbReference>
<evidence type="ECO:0000313" key="4">
    <source>
        <dbReference type="EMBL" id="BAT27415.1"/>
    </source>
</evidence>
<dbReference type="GO" id="GO:0032259">
    <property type="term" value="P:methylation"/>
    <property type="evidence" value="ECO:0007669"/>
    <property type="project" value="UniProtKB-KW"/>
</dbReference>
<dbReference type="Gene3D" id="3.40.50.150">
    <property type="entry name" value="Vaccinia Virus protein VP39"/>
    <property type="match status" value="1"/>
</dbReference>
<keyword evidence="3" id="KW-0949">S-adenosyl-L-methionine</keyword>
<protein>
    <submittedName>
        <fullName evidence="4">O-methyltransferase family protein</fullName>
    </submittedName>
</protein>
<evidence type="ECO:0000256" key="1">
    <source>
        <dbReference type="ARBA" id="ARBA00022603"/>
    </source>
</evidence>
<dbReference type="Pfam" id="PF13578">
    <property type="entry name" value="Methyltransf_24"/>
    <property type="match status" value="1"/>
</dbReference>
<proteinExistence type="predicted"/>
<dbReference type="InterPro" id="IPR029063">
    <property type="entry name" value="SAM-dependent_MTases_sf"/>
</dbReference>
<evidence type="ECO:0000256" key="3">
    <source>
        <dbReference type="ARBA" id="ARBA00022691"/>
    </source>
</evidence>
<dbReference type="OrthoDB" id="9799672at2"/>
<organism evidence="4">
    <name type="scientific">Aureimonas frigidaquae</name>
    <dbReference type="NCBI Taxonomy" id="424757"/>
    <lineage>
        <taxon>Bacteria</taxon>
        <taxon>Pseudomonadati</taxon>
        <taxon>Pseudomonadota</taxon>
        <taxon>Alphaproteobacteria</taxon>
        <taxon>Hyphomicrobiales</taxon>
        <taxon>Aurantimonadaceae</taxon>
        <taxon>Aureimonas</taxon>
    </lineage>
</organism>
<evidence type="ECO:0000256" key="2">
    <source>
        <dbReference type="ARBA" id="ARBA00022679"/>
    </source>
</evidence>
<dbReference type="EMBL" id="LC066375">
    <property type="protein sequence ID" value="BAT27415.1"/>
    <property type="molecule type" value="Genomic_DNA"/>
</dbReference>
<dbReference type="PANTHER" id="PTHR43167">
    <property type="entry name" value="PUTATIVE (AFU_ORTHOLOGUE AFUA_6G01830)-RELATED"/>
    <property type="match status" value="1"/>
</dbReference>
<dbReference type="RefSeq" id="WP_083507935.1">
    <property type="nucleotide sequence ID" value="NZ_BBWR01000012.1"/>
</dbReference>
<sequence>MQIRPITAPKEVRDVIEREHLLARQQRAAARAAGAWPSEAGAVVDFRTSERHRTAYLSIGPDQGRFLFSIAVASKARNIVEFGSSFGISTLYLASAAHLTGGTVVGSEYHPEKAEKANRSIAEAGLSDSCEIRVGDARETLLKVAPGINLLFLDGAKELYLPILLMLEGKLGSNALVVADNTDHLSQDDPFLAHIAEGSYVTSRLRFGKGEMSLSLYQGPVA</sequence>
<dbReference type="InterPro" id="IPR002935">
    <property type="entry name" value="SAM_O-MeTrfase"/>
</dbReference>
<name>A0A0P0Z0D9_9HYPH</name>